<evidence type="ECO:0000313" key="3">
    <source>
        <dbReference type="Proteomes" id="UP001189429"/>
    </source>
</evidence>
<feature type="compositionally biased region" description="Basic and acidic residues" evidence="1">
    <location>
        <begin position="179"/>
        <end position="207"/>
    </location>
</feature>
<evidence type="ECO:0000256" key="1">
    <source>
        <dbReference type="SAM" id="MobiDB-lite"/>
    </source>
</evidence>
<proteinExistence type="predicted"/>
<name>A0ABN9PKI9_9DINO</name>
<protein>
    <submittedName>
        <fullName evidence="2">Uncharacterized protein</fullName>
    </submittedName>
</protein>
<keyword evidence="3" id="KW-1185">Reference proteome</keyword>
<reference evidence="2" key="1">
    <citation type="submission" date="2023-10" db="EMBL/GenBank/DDBJ databases">
        <authorList>
            <person name="Chen Y."/>
            <person name="Shah S."/>
            <person name="Dougan E. K."/>
            <person name="Thang M."/>
            <person name="Chan C."/>
        </authorList>
    </citation>
    <scope>NUCLEOTIDE SEQUENCE [LARGE SCALE GENOMIC DNA]</scope>
</reference>
<feature type="region of interest" description="Disordered" evidence="1">
    <location>
        <begin position="179"/>
        <end position="218"/>
    </location>
</feature>
<comment type="caution">
    <text evidence="2">The sequence shown here is derived from an EMBL/GenBank/DDBJ whole genome shotgun (WGS) entry which is preliminary data.</text>
</comment>
<gene>
    <name evidence="2" type="ORF">PCOR1329_LOCUS2752</name>
</gene>
<evidence type="ECO:0000313" key="2">
    <source>
        <dbReference type="EMBL" id="CAK0792017.1"/>
    </source>
</evidence>
<sequence length="218" mass="23385">GILRDPRSASPANGPGAGIGGRSRGSGKKPPWREEVSEEGGSPEEVVSLLSRALAATDDSSLKSTLHQQVVQLEREVEESKQQETLAVELLRRADGFLRDADHKHPQVIANVLRLRQSLFTAESKEADLAKQLAQAALGRKAAVATVTHAEGVGGAEAPAAAPAKEAEDIHERLLATEREMSAKETEARGGLARMEKHRKEIADRMAKNRKVNVDGGQ</sequence>
<feature type="non-terminal residue" evidence="2">
    <location>
        <position position="1"/>
    </location>
</feature>
<organism evidence="2 3">
    <name type="scientific">Prorocentrum cordatum</name>
    <dbReference type="NCBI Taxonomy" id="2364126"/>
    <lineage>
        <taxon>Eukaryota</taxon>
        <taxon>Sar</taxon>
        <taxon>Alveolata</taxon>
        <taxon>Dinophyceae</taxon>
        <taxon>Prorocentrales</taxon>
        <taxon>Prorocentraceae</taxon>
        <taxon>Prorocentrum</taxon>
    </lineage>
</organism>
<feature type="compositionally biased region" description="Gly residues" evidence="1">
    <location>
        <begin position="15"/>
        <end position="24"/>
    </location>
</feature>
<dbReference type="EMBL" id="CAUYUJ010000696">
    <property type="protein sequence ID" value="CAK0792017.1"/>
    <property type="molecule type" value="Genomic_DNA"/>
</dbReference>
<accession>A0ABN9PKI9</accession>
<feature type="region of interest" description="Disordered" evidence="1">
    <location>
        <begin position="1"/>
        <end position="44"/>
    </location>
</feature>
<dbReference type="Proteomes" id="UP001189429">
    <property type="component" value="Unassembled WGS sequence"/>
</dbReference>
<feature type="non-terminal residue" evidence="2">
    <location>
        <position position="218"/>
    </location>
</feature>